<proteinExistence type="predicted"/>
<feature type="domain" description="Tc1-like transposase DDE" evidence="1">
    <location>
        <begin position="13"/>
        <end position="122"/>
    </location>
</feature>
<reference evidence="2 3" key="1">
    <citation type="journal article" date="2014" name="Genome Biol. Evol.">
        <title>The genome of the myxosporean Thelohanellus kitauei shows adaptations to nutrient acquisition within its fish host.</title>
        <authorList>
            <person name="Yang Y."/>
            <person name="Xiong J."/>
            <person name="Zhou Z."/>
            <person name="Huo F."/>
            <person name="Miao W."/>
            <person name="Ran C."/>
            <person name="Liu Y."/>
            <person name="Zhang J."/>
            <person name="Feng J."/>
            <person name="Wang M."/>
            <person name="Wang M."/>
            <person name="Wang L."/>
            <person name="Yao B."/>
        </authorList>
    </citation>
    <scope>NUCLEOTIDE SEQUENCE [LARGE SCALE GENOMIC DNA]</scope>
    <source>
        <strain evidence="2">Wuqing</strain>
    </source>
</reference>
<dbReference type="GO" id="GO:0003676">
    <property type="term" value="F:nucleic acid binding"/>
    <property type="evidence" value="ECO:0007669"/>
    <property type="project" value="InterPro"/>
</dbReference>
<dbReference type="Proteomes" id="UP000031668">
    <property type="component" value="Unassembled WGS sequence"/>
</dbReference>
<dbReference type="Pfam" id="PF13358">
    <property type="entry name" value="DDE_3"/>
    <property type="match status" value="1"/>
</dbReference>
<dbReference type="Gene3D" id="3.30.420.10">
    <property type="entry name" value="Ribonuclease H-like superfamily/Ribonuclease H"/>
    <property type="match status" value="1"/>
</dbReference>
<comment type="caution">
    <text evidence="2">The sequence shown here is derived from an EMBL/GenBank/DDBJ whole genome shotgun (WGS) entry which is preliminary data.</text>
</comment>
<evidence type="ECO:0000259" key="1">
    <source>
        <dbReference type="Pfam" id="PF13358"/>
    </source>
</evidence>
<name>A0A0C2MHN5_THEKT</name>
<evidence type="ECO:0000313" key="3">
    <source>
        <dbReference type="Proteomes" id="UP000031668"/>
    </source>
</evidence>
<organism evidence="2 3">
    <name type="scientific">Thelohanellus kitauei</name>
    <name type="common">Myxosporean</name>
    <dbReference type="NCBI Taxonomy" id="669202"/>
    <lineage>
        <taxon>Eukaryota</taxon>
        <taxon>Metazoa</taxon>
        <taxon>Cnidaria</taxon>
        <taxon>Myxozoa</taxon>
        <taxon>Myxosporea</taxon>
        <taxon>Bivalvulida</taxon>
        <taxon>Platysporina</taxon>
        <taxon>Myxobolidae</taxon>
        <taxon>Thelohanellus</taxon>
    </lineage>
</organism>
<dbReference type="OrthoDB" id="5977738at2759"/>
<keyword evidence="3" id="KW-1185">Reference proteome</keyword>
<gene>
    <name evidence="2" type="ORF">RF11_04943</name>
</gene>
<dbReference type="InterPro" id="IPR036397">
    <property type="entry name" value="RNaseH_sf"/>
</dbReference>
<dbReference type="EMBL" id="JWZT01004547">
    <property type="protein sequence ID" value="KII63859.1"/>
    <property type="molecule type" value="Genomic_DNA"/>
</dbReference>
<accession>A0A0C2MHN5</accession>
<sequence length="124" mass="13748">MIHSSTFISLGNHGWSRRGRTPKSVVCKLSTNKKTILATNEHKIVNSEAIRGSVNTEALNAFSTATMNVLDEAEEFIFVLDNVNFHHAVTVPDNTNFQVEYLPPYSPTLNPRNKAFASIKSSVD</sequence>
<dbReference type="AlphaFoldDB" id="A0A0C2MHN5"/>
<dbReference type="InterPro" id="IPR038717">
    <property type="entry name" value="Tc1-like_DDE_dom"/>
</dbReference>
<protein>
    <recommendedName>
        <fullName evidence="1">Tc1-like transposase DDE domain-containing protein</fullName>
    </recommendedName>
</protein>
<evidence type="ECO:0000313" key="2">
    <source>
        <dbReference type="EMBL" id="KII63859.1"/>
    </source>
</evidence>